<dbReference type="RefSeq" id="WP_344701815.1">
    <property type="nucleotide sequence ID" value="NZ_BAABCK010000017.1"/>
</dbReference>
<proteinExistence type="predicted"/>
<evidence type="ECO:0000313" key="3">
    <source>
        <dbReference type="Proteomes" id="UP001500920"/>
    </source>
</evidence>
<feature type="domain" description="CMP/dCMP-type deaminase" evidence="1">
    <location>
        <begin position="4"/>
        <end position="115"/>
    </location>
</feature>
<evidence type="ECO:0000313" key="2">
    <source>
        <dbReference type="EMBL" id="GAA3721013.1"/>
    </source>
</evidence>
<dbReference type="PANTHER" id="PTHR11079">
    <property type="entry name" value="CYTOSINE DEAMINASE FAMILY MEMBER"/>
    <property type="match status" value="1"/>
</dbReference>
<organism evidence="2 3">
    <name type="scientific">Salinicoccus jeotgali</name>
    <dbReference type="NCBI Taxonomy" id="381634"/>
    <lineage>
        <taxon>Bacteria</taxon>
        <taxon>Bacillati</taxon>
        <taxon>Bacillota</taxon>
        <taxon>Bacilli</taxon>
        <taxon>Bacillales</taxon>
        <taxon>Staphylococcaceae</taxon>
        <taxon>Salinicoccus</taxon>
    </lineage>
</organism>
<dbReference type="Proteomes" id="UP001500920">
    <property type="component" value="Unassembled WGS sequence"/>
</dbReference>
<name>A0ABP7ERV3_9STAP</name>
<sequence length="159" mass="17554">MITETDRKYLTRCVELARTALDKGDAPFGSLLVSKDGEVLFEDHNRIASGDATRHPEFEIARWAASHLNEEDRRSATVYTSGEHCSMCASAHGLVGLGRIVYASSTKQLKAWQQEMGLESGPLKGLSITEVLTDAEVDGPDDTLAEEVRQLQFTYHQKA</sequence>
<reference evidence="3" key="1">
    <citation type="journal article" date="2019" name="Int. J. Syst. Evol. Microbiol.">
        <title>The Global Catalogue of Microorganisms (GCM) 10K type strain sequencing project: providing services to taxonomists for standard genome sequencing and annotation.</title>
        <authorList>
            <consortium name="The Broad Institute Genomics Platform"/>
            <consortium name="The Broad Institute Genome Sequencing Center for Infectious Disease"/>
            <person name="Wu L."/>
            <person name="Ma J."/>
        </authorList>
    </citation>
    <scope>NUCLEOTIDE SEQUENCE [LARGE SCALE GENOMIC DNA]</scope>
    <source>
        <strain evidence="3">JCM 16981</strain>
    </source>
</reference>
<protein>
    <submittedName>
        <fullName evidence="2">Nucleoside deaminase</fullName>
    </submittedName>
</protein>
<accession>A0ABP7ERV3</accession>
<gene>
    <name evidence="2" type="ORF">GCM10022378_08890</name>
</gene>
<dbReference type="PANTHER" id="PTHR11079:SF179">
    <property type="entry name" value="TRNA(ADENINE(34)) DEAMINASE, CHLOROPLASTIC"/>
    <property type="match status" value="1"/>
</dbReference>
<dbReference type="PROSITE" id="PS51747">
    <property type="entry name" value="CYT_DCMP_DEAMINASES_2"/>
    <property type="match status" value="1"/>
</dbReference>
<evidence type="ECO:0000259" key="1">
    <source>
        <dbReference type="PROSITE" id="PS51747"/>
    </source>
</evidence>
<dbReference type="Gene3D" id="3.40.140.10">
    <property type="entry name" value="Cytidine Deaminase, domain 2"/>
    <property type="match status" value="1"/>
</dbReference>
<dbReference type="CDD" id="cd01285">
    <property type="entry name" value="nucleoside_deaminase"/>
    <property type="match status" value="1"/>
</dbReference>
<dbReference type="EMBL" id="BAABCK010000017">
    <property type="protein sequence ID" value="GAA3721013.1"/>
    <property type="molecule type" value="Genomic_DNA"/>
</dbReference>
<dbReference type="InterPro" id="IPR002125">
    <property type="entry name" value="CMP_dCMP_dom"/>
</dbReference>
<dbReference type="Pfam" id="PF00383">
    <property type="entry name" value="dCMP_cyt_deam_1"/>
    <property type="match status" value="1"/>
</dbReference>
<keyword evidence="3" id="KW-1185">Reference proteome</keyword>
<comment type="caution">
    <text evidence="2">The sequence shown here is derived from an EMBL/GenBank/DDBJ whole genome shotgun (WGS) entry which is preliminary data.</text>
</comment>
<dbReference type="InterPro" id="IPR016193">
    <property type="entry name" value="Cytidine_deaminase-like"/>
</dbReference>
<dbReference type="SUPFAM" id="SSF53927">
    <property type="entry name" value="Cytidine deaminase-like"/>
    <property type="match status" value="1"/>
</dbReference>